<dbReference type="PANTHER" id="PTHR43214:SF43">
    <property type="entry name" value="TWO-COMPONENT RESPONSE REGULATOR"/>
    <property type="match status" value="1"/>
</dbReference>
<evidence type="ECO:0000313" key="7">
    <source>
        <dbReference type="Proteomes" id="UP000287766"/>
    </source>
</evidence>
<dbReference type="GO" id="GO:0000160">
    <property type="term" value="P:phosphorelay signal transduction system"/>
    <property type="evidence" value="ECO:0007669"/>
    <property type="project" value="InterPro"/>
</dbReference>
<dbReference type="Pfam" id="PF00196">
    <property type="entry name" value="GerE"/>
    <property type="match status" value="1"/>
</dbReference>
<keyword evidence="7" id="KW-1185">Reference proteome</keyword>
<evidence type="ECO:0000256" key="3">
    <source>
        <dbReference type="PROSITE-ProRule" id="PRU00169"/>
    </source>
</evidence>
<sequence length="208" mass="22725">MIRIIIADDHTMVRQAIASALEHSGEFKVLAECSNGVELSLAVLRTAADVVLLDISMPVMNGFVALDKILQQRPDTKIIALSMHSEQEYVDAMQQAGAYGYVLKDAPTSELIKDIKLVAAGKKVFPKSSHSASNLSHSGATVINGLTRREREVFHLMIEGRSTRDIAELLAMSTKTAENHRGKVLKKVGVNNTAELIHFAAKHKLLKS</sequence>
<name>A0A7Z6ZVL0_9GAMM</name>
<dbReference type="CDD" id="cd06170">
    <property type="entry name" value="LuxR_C_like"/>
    <property type="match status" value="1"/>
</dbReference>
<dbReference type="Pfam" id="PF00072">
    <property type="entry name" value="Response_reg"/>
    <property type="match status" value="1"/>
</dbReference>
<gene>
    <name evidence="6" type="ORF">CWE22_08790</name>
</gene>
<keyword evidence="2 6" id="KW-0238">DNA-binding</keyword>
<dbReference type="PROSITE" id="PS50110">
    <property type="entry name" value="RESPONSE_REGULATORY"/>
    <property type="match status" value="1"/>
</dbReference>
<feature type="modified residue" description="4-aspartylphosphate" evidence="3">
    <location>
        <position position="54"/>
    </location>
</feature>
<dbReference type="InterPro" id="IPR011006">
    <property type="entry name" value="CheY-like_superfamily"/>
</dbReference>
<protein>
    <submittedName>
        <fullName evidence="6">DNA-binding response regulator</fullName>
    </submittedName>
</protein>
<evidence type="ECO:0000313" key="6">
    <source>
        <dbReference type="EMBL" id="RUO42223.1"/>
    </source>
</evidence>
<evidence type="ECO:0000259" key="5">
    <source>
        <dbReference type="PROSITE" id="PS50110"/>
    </source>
</evidence>
<dbReference type="CDD" id="cd17535">
    <property type="entry name" value="REC_NarL-like"/>
    <property type="match status" value="1"/>
</dbReference>
<comment type="caution">
    <text evidence="6">The sequence shown here is derived from an EMBL/GenBank/DDBJ whole genome shotgun (WGS) entry which is preliminary data.</text>
</comment>
<dbReference type="InterPro" id="IPR016032">
    <property type="entry name" value="Sig_transdc_resp-reg_C-effctor"/>
</dbReference>
<dbReference type="SUPFAM" id="SSF52172">
    <property type="entry name" value="CheY-like"/>
    <property type="match status" value="1"/>
</dbReference>
<dbReference type="InterPro" id="IPR000792">
    <property type="entry name" value="Tscrpt_reg_LuxR_C"/>
</dbReference>
<accession>A0A7Z6ZVL0</accession>
<organism evidence="6 7">
    <name type="scientific">Pseudidiomarina aestuarii</name>
    <dbReference type="NCBI Taxonomy" id="624146"/>
    <lineage>
        <taxon>Bacteria</taxon>
        <taxon>Pseudomonadati</taxon>
        <taxon>Pseudomonadota</taxon>
        <taxon>Gammaproteobacteria</taxon>
        <taxon>Alteromonadales</taxon>
        <taxon>Idiomarinaceae</taxon>
        <taxon>Pseudidiomarina</taxon>
    </lineage>
</organism>
<proteinExistence type="predicted"/>
<dbReference type="PROSITE" id="PS50043">
    <property type="entry name" value="HTH_LUXR_2"/>
    <property type="match status" value="1"/>
</dbReference>
<dbReference type="SMART" id="SM00421">
    <property type="entry name" value="HTH_LUXR"/>
    <property type="match status" value="1"/>
</dbReference>
<dbReference type="GO" id="GO:0003677">
    <property type="term" value="F:DNA binding"/>
    <property type="evidence" value="ECO:0007669"/>
    <property type="project" value="UniProtKB-KW"/>
</dbReference>
<dbReference type="PRINTS" id="PR00038">
    <property type="entry name" value="HTHLUXR"/>
</dbReference>
<dbReference type="InterPro" id="IPR039420">
    <property type="entry name" value="WalR-like"/>
</dbReference>
<feature type="domain" description="HTH luxR-type" evidence="4">
    <location>
        <begin position="139"/>
        <end position="204"/>
    </location>
</feature>
<dbReference type="Proteomes" id="UP000287766">
    <property type="component" value="Unassembled WGS sequence"/>
</dbReference>
<dbReference type="AlphaFoldDB" id="A0A7Z6ZVL0"/>
<feature type="domain" description="Response regulatory" evidence="5">
    <location>
        <begin position="3"/>
        <end position="119"/>
    </location>
</feature>
<keyword evidence="1 3" id="KW-0597">Phosphoprotein</keyword>
<dbReference type="SMART" id="SM00448">
    <property type="entry name" value="REC"/>
    <property type="match status" value="1"/>
</dbReference>
<dbReference type="GO" id="GO:0006355">
    <property type="term" value="P:regulation of DNA-templated transcription"/>
    <property type="evidence" value="ECO:0007669"/>
    <property type="project" value="InterPro"/>
</dbReference>
<dbReference type="InterPro" id="IPR058245">
    <property type="entry name" value="NreC/VraR/RcsB-like_REC"/>
</dbReference>
<dbReference type="Gene3D" id="3.40.50.2300">
    <property type="match status" value="1"/>
</dbReference>
<dbReference type="RefSeq" id="WP_169930945.1">
    <property type="nucleotide sequence ID" value="NZ_PIPR01000001.1"/>
</dbReference>
<evidence type="ECO:0000256" key="1">
    <source>
        <dbReference type="ARBA" id="ARBA00022553"/>
    </source>
</evidence>
<evidence type="ECO:0000259" key="4">
    <source>
        <dbReference type="PROSITE" id="PS50043"/>
    </source>
</evidence>
<dbReference type="SUPFAM" id="SSF46894">
    <property type="entry name" value="C-terminal effector domain of the bipartite response regulators"/>
    <property type="match status" value="1"/>
</dbReference>
<dbReference type="EMBL" id="PIPR01000001">
    <property type="protein sequence ID" value="RUO42223.1"/>
    <property type="molecule type" value="Genomic_DNA"/>
</dbReference>
<dbReference type="InterPro" id="IPR001789">
    <property type="entry name" value="Sig_transdc_resp-reg_receiver"/>
</dbReference>
<reference evidence="7" key="1">
    <citation type="journal article" date="2018" name="Front. Microbiol.">
        <title>Genome-Based Analysis Reveals the Taxonomy and Diversity of the Family Idiomarinaceae.</title>
        <authorList>
            <person name="Liu Y."/>
            <person name="Lai Q."/>
            <person name="Shao Z."/>
        </authorList>
    </citation>
    <scope>NUCLEOTIDE SEQUENCE [LARGE SCALE GENOMIC DNA]</scope>
    <source>
        <strain evidence="7">KYW314</strain>
    </source>
</reference>
<dbReference type="PANTHER" id="PTHR43214">
    <property type="entry name" value="TWO-COMPONENT RESPONSE REGULATOR"/>
    <property type="match status" value="1"/>
</dbReference>
<evidence type="ECO:0000256" key="2">
    <source>
        <dbReference type="ARBA" id="ARBA00023125"/>
    </source>
</evidence>